<feature type="compositionally biased region" description="Low complexity" evidence="1">
    <location>
        <begin position="721"/>
        <end position="732"/>
    </location>
</feature>
<sequence length="1187" mass="134548">MDSSHEKKRSKFSMSRLLTIKKSIIDSFSSLSKPEKVGSASQRNNTVPREGKHQGDKTSEQSPPNFVSEMKFPDGFRDFGNSKIDFQFPSETSEQKSRQEETYSEIAVHVESHTLSHKATGEERETVPLHNRVPEDCSKNEFPTGAFARSVDMAMSNEYMPCTKNALYATASTDARSQKRELKTLPLPRQEVWSSMRRSNPIYELSGPLCPPRMYDEQREHSDIKLHQADPLSVPWEERQFHSDFLSEKSPTSLPRTSVDRMHLDNRINESLCSKRSKNGNLKSAFSTRQETGIVEISTNPPNSQTLSDTEDELLSVKDQGTQTDFQMYCFIENQASNLNPHRTINTHIMNYIEHLQEEHVKNQGPVYFSLPIFTHSRYYHEYNQHLQEPTVRKQVREKCEAEMMPQKRRANECIKYFNQPRSFWPYSQSGDMCKTRKDNALQPQYSCNAPQNILYLNEQAPILHKGDLATSIQEQQISPRTIAPEMENPVAGSISSPLNLLSPPSADTSRFLSDDGRSVFSSEGADSDFVFYPCVSTVENVNSASPNHAKDISVAASPRRRSSRLSEDYLSSALNGSSKSRSDCWGSSLDDVTRQFFLDEDALSDDVFMEDAEQHKYPYWKYNTEPSPRRLASIEENCQNEYKGHLKMNTNARQKDQVLLFISENRLSNHRTSSRSNTSDGRPAKDSHLSHSSIRSDELYAYKYDDIDEVLENFKDLATSNNSSSEIGENSHAPDTNGEACVVNDKRVAENESPSATDHNGGFISLCENSTDNVKEKGSLETDENQGDSGSPIGQPSIPDGGIESGETVDNRFADMFDSLRRNSVQSRSRQLWRKRRSYRRKSILESRAKLCTSIDKESAKEDKKSAGEVLTSQPSVLQYHNGQNEPPLKPIRGILKSVFSLQPVSAAEKSLCDPKRGSSNDKRLEHYWSKRRSRSLGFEVYPFERTEAMYCKEIRDMQYEVTKECSAPPLNNRPDFYPELSQTDIRWPKGRSKSLTTDAYSLKHNEALLCPEQRNLQLTKDKLIASNLLDEVPTAVTLKAVGSNIKHDSTSENPDLSFYASKCLASEQNGTWAPNKDFLTDEYEPPKNNASPETISGKVKENKANMEKSSNKTDVHVLTKKRSDWGQEAIAVRKDSLDVYRWSTSFQRRRKLQGRRAGKSYRFITALTCKQAAIACPVGRHAATL</sequence>
<dbReference type="Proteomes" id="UP000735302">
    <property type="component" value="Unassembled WGS sequence"/>
</dbReference>
<dbReference type="EMBL" id="BLXT01006160">
    <property type="protein sequence ID" value="GFO29402.1"/>
    <property type="molecule type" value="Genomic_DNA"/>
</dbReference>
<reference evidence="2 3" key="1">
    <citation type="journal article" date="2021" name="Elife">
        <title>Chloroplast acquisition without the gene transfer in kleptoplastic sea slugs, Plakobranchus ocellatus.</title>
        <authorList>
            <person name="Maeda T."/>
            <person name="Takahashi S."/>
            <person name="Yoshida T."/>
            <person name="Shimamura S."/>
            <person name="Takaki Y."/>
            <person name="Nagai Y."/>
            <person name="Toyoda A."/>
            <person name="Suzuki Y."/>
            <person name="Arimoto A."/>
            <person name="Ishii H."/>
            <person name="Satoh N."/>
            <person name="Nishiyama T."/>
            <person name="Hasebe M."/>
            <person name="Maruyama T."/>
            <person name="Minagawa J."/>
            <person name="Obokata J."/>
            <person name="Shigenobu S."/>
        </authorList>
    </citation>
    <scope>NUCLEOTIDE SEQUENCE [LARGE SCALE GENOMIC DNA]</scope>
</reference>
<feature type="region of interest" description="Disordered" evidence="1">
    <location>
        <begin position="721"/>
        <end position="740"/>
    </location>
</feature>
<name>A0AAV4CDX9_9GAST</name>
<accession>A0AAV4CDX9</accession>
<evidence type="ECO:0000256" key="1">
    <source>
        <dbReference type="SAM" id="MobiDB-lite"/>
    </source>
</evidence>
<dbReference type="AlphaFoldDB" id="A0AAV4CDX9"/>
<evidence type="ECO:0000313" key="2">
    <source>
        <dbReference type="EMBL" id="GFO29402.1"/>
    </source>
</evidence>
<feature type="region of interest" description="Disordered" evidence="1">
    <location>
        <begin position="1081"/>
        <end position="1100"/>
    </location>
</feature>
<keyword evidence="3" id="KW-1185">Reference proteome</keyword>
<feature type="region of interest" description="Disordered" evidence="1">
    <location>
        <begin position="670"/>
        <end position="693"/>
    </location>
</feature>
<proteinExistence type="predicted"/>
<feature type="compositionally biased region" description="Basic and acidic residues" evidence="1">
    <location>
        <begin position="683"/>
        <end position="693"/>
    </location>
</feature>
<feature type="compositionally biased region" description="Basic and acidic residues" evidence="1">
    <location>
        <begin position="49"/>
        <end position="59"/>
    </location>
</feature>
<organism evidence="2 3">
    <name type="scientific">Plakobranchus ocellatus</name>
    <dbReference type="NCBI Taxonomy" id="259542"/>
    <lineage>
        <taxon>Eukaryota</taxon>
        <taxon>Metazoa</taxon>
        <taxon>Spiralia</taxon>
        <taxon>Lophotrochozoa</taxon>
        <taxon>Mollusca</taxon>
        <taxon>Gastropoda</taxon>
        <taxon>Heterobranchia</taxon>
        <taxon>Euthyneura</taxon>
        <taxon>Panpulmonata</taxon>
        <taxon>Sacoglossa</taxon>
        <taxon>Placobranchoidea</taxon>
        <taxon>Plakobranchidae</taxon>
        <taxon>Plakobranchus</taxon>
    </lineage>
</organism>
<protein>
    <submittedName>
        <fullName evidence="2">Uncharacterized protein</fullName>
    </submittedName>
</protein>
<feature type="region of interest" description="Disordered" evidence="1">
    <location>
        <begin position="29"/>
        <end position="73"/>
    </location>
</feature>
<feature type="region of interest" description="Disordered" evidence="1">
    <location>
        <begin position="776"/>
        <end position="809"/>
    </location>
</feature>
<evidence type="ECO:0000313" key="3">
    <source>
        <dbReference type="Proteomes" id="UP000735302"/>
    </source>
</evidence>
<gene>
    <name evidence="2" type="ORF">PoB_005590700</name>
</gene>
<comment type="caution">
    <text evidence="2">The sequence shown here is derived from an EMBL/GenBank/DDBJ whole genome shotgun (WGS) entry which is preliminary data.</text>
</comment>